<evidence type="ECO:0000313" key="10">
    <source>
        <dbReference type="Proteomes" id="UP000242519"/>
    </source>
</evidence>
<keyword evidence="5" id="KW-0067">ATP-binding</keyword>
<comment type="pathway">
    <text evidence="1">Secondary metabolite biosynthesis.</text>
</comment>
<dbReference type="SUPFAM" id="SSF56801">
    <property type="entry name" value="Acetyl-CoA synthetase-like"/>
    <property type="match status" value="2"/>
</dbReference>
<dbReference type="PANTHER" id="PTHR24096">
    <property type="entry name" value="LONG-CHAIN-FATTY-ACID--COA LIGASE"/>
    <property type="match status" value="1"/>
</dbReference>
<dbReference type="EMBL" id="MZNU01000281">
    <property type="protein sequence ID" value="OWP01182.1"/>
    <property type="molecule type" value="Genomic_DNA"/>
</dbReference>
<dbReference type="GO" id="GO:0019748">
    <property type="term" value="P:secondary metabolic process"/>
    <property type="evidence" value="ECO:0007669"/>
    <property type="project" value="TreeGrafter"/>
</dbReference>
<feature type="compositionally biased region" description="Basic and acidic residues" evidence="6">
    <location>
        <begin position="528"/>
        <end position="542"/>
    </location>
</feature>
<dbReference type="InterPro" id="IPR042099">
    <property type="entry name" value="ANL_N_sf"/>
</dbReference>
<feature type="region of interest" description="Disordered" evidence="6">
    <location>
        <begin position="280"/>
        <end position="357"/>
    </location>
</feature>
<dbReference type="Gene3D" id="3.40.50.12780">
    <property type="entry name" value="N-terminal domain of ligase-like"/>
    <property type="match status" value="1"/>
</dbReference>
<gene>
    <name evidence="9" type="ORF">B2J93_5462</name>
</gene>
<feature type="domain" description="AMP-binding enzyme C-terminal" evidence="8">
    <location>
        <begin position="904"/>
        <end position="980"/>
    </location>
</feature>
<accession>A0A218Z0A9</accession>
<dbReference type="GO" id="GO:0016405">
    <property type="term" value="F:CoA-ligase activity"/>
    <property type="evidence" value="ECO:0007669"/>
    <property type="project" value="TreeGrafter"/>
</dbReference>
<organism evidence="9 10">
    <name type="scientific">Diplocarpon coronariae</name>
    <dbReference type="NCBI Taxonomy" id="2795749"/>
    <lineage>
        <taxon>Eukaryota</taxon>
        <taxon>Fungi</taxon>
        <taxon>Dikarya</taxon>
        <taxon>Ascomycota</taxon>
        <taxon>Pezizomycotina</taxon>
        <taxon>Leotiomycetes</taxon>
        <taxon>Helotiales</taxon>
        <taxon>Drepanopezizaceae</taxon>
        <taxon>Diplocarpon</taxon>
    </lineage>
</organism>
<dbReference type="GO" id="GO:0005524">
    <property type="term" value="F:ATP binding"/>
    <property type="evidence" value="ECO:0007669"/>
    <property type="project" value="UniProtKB-KW"/>
</dbReference>
<evidence type="ECO:0000256" key="2">
    <source>
        <dbReference type="ARBA" id="ARBA00006432"/>
    </source>
</evidence>
<feature type="region of interest" description="Disordered" evidence="6">
    <location>
        <begin position="97"/>
        <end position="135"/>
    </location>
</feature>
<evidence type="ECO:0000256" key="4">
    <source>
        <dbReference type="ARBA" id="ARBA00022741"/>
    </source>
</evidence>
<dbReference type="Gene3D" id="3.30.300.30">
    <property type="match status" value="1"/>
</dbReference>
<dbReference type="STRING" id="503106.A0A218Z0A9"/>
<dbReference type="Pfam" id="PF00501">
    <property type="entry name" value="AMP-binding"/>
    <property type="match status" value="1"/>
</dbReference>
<dbReference type="Pfam" id="PF13193">
    <property type="entry name" value="AMP-binding_C"/>
    <property type="match status" value="1"/>
</dbReference>
<dbReference type="AlphaFoldDB" id="A0A218Z0A9"/>
<evidence type="ECO:0000259" key="7">
    <source>
        <dbReference type="Pfam" id="PF00501"/>
    </source>
</evidence>
<evidence type="ECO:0000256" key="6">
    <source>
        <dbReference type="SAM" id="MobiDB-lite"/>
    </source>
</evidence>
<dbReference type="Proteomes" id="UP000242519">
    <property type="component" value="Unassembled WGS sequence"/>
</dbReference>
<feature type="domain" description="AMP-dependent synthetase/ligase" evidence="7">
    <location>
        <begin position="562"/>
        <end position="854"/>
    </location>
</feature>
<sequence length="1087" mass="116686">MRDEGWVMRDESMIESGTRGQVPLYAVRPTPTKTRTLAGETLTSPARPPPSSLESGEGNGQSVHRKRGDLGVMPVRATVALESEGKRERVWWCEEVTRNPGGRGSVNESGGEKKRLGIPGGESAWPPTPSARQDDCLESQPASCILIYLPTPTHIRASRRRGRSTASPRGDWRAPAMRAASCREIASHRIPSHRIASHRIAPHPIVHNTPPRRRAVALGPDRGPHLDRGSWDSPSGLCECLRVPMPAHVHALAAACRRGEAIPTWAASSPLAAARLGILEKTQAPSPHTTRQRDTTARLPTTSYDVGTAPDRPPAHEQGGTDDGGEGTSPRLSSTDLLPLPEAQRIRTGSSRSYRRTSDETMDILSWTFARSPEGEDEHKPVSPSSARKPLGSKATTREESEERLTGLPQLYIDAANPHRSLSYARTRSQVRRLIAGFARHGVQKGDCVCVVSLNDVRIRAAATLSERRLTRLTLTRARSTTPLCTSPSSAPALALRVLTRGYVDRTARVPFLSSSASPAVLRISPESARDLATRGRRRPGDIDSSDLPSPRCTQEDRLIPRQYTPRELAHHLRITGATHVLTSLKALPAAQAAAAECQIPPPRVFLLNFRHEAVAPGLQSWTALLAHGERAWRAGEEVAAGDLEAAAYVSTSGTSGLPKAAVIGHGYLISQGQVVEGLVGAGERPKISSLIAIPPFHVFTMPVQHALPLRTGTPAYIMPRFEDERFAGALREFEISHAIVVPPILMALSRRAATELASLQTVFVGGSCATAGMQRQLYAKLAPAARIVQVYGMTETGWAACWARAARDGTGSVGQPVAGTRLRLADPAGRGITSDGQTGEIQINTLHAMTGYLGDPAATAAARTPDGWTRTGDVGYVRRGDWYIIDRTKDLIKVRGWQVSPAEIEAALLEHPGVRDAGVVAAAAADGWGEVPWAFVVRSGAGAVDELGVRAFLGARLARYKNVGGVEFVAEIPRNPTGKILRRVLRDAQSQLQGERPGSGGGQAAAIEYASALKDLYAYQVSRASTGVTLVGGKAVPTAEKVQSAGTLVPERGGKRKPYAATSFFRWRKLRGLARSSSRAVAPNNS</sequence>
<comment type="similarity">
    <text evidence="2">Belongs to the ATP-dependent AMP-binding enzyme family.</text>
</comment>
<keyword evidence="10" id="KW-1185">Reference proteome</keyword>
<feature type="region of interest" description="Disordered" evidence="6">
    <location>
        <begin position="29"/>
        <end position="69"/>
    </location>
</feature>
<keyword evidence="4" id="KW-0547">Nucleotide-binding</keyword>
<evidence type="ECO:0000256" key="3">
    <source>
        <dbReference type="ARBA" id="ARBA00022598"/>
    </source>
</evidence>
<feature type="region of interest" description="Disordered" evidence="6">
    <location>
        <begin position="156"/>
        <end position="175"/>
    </location>
</feature>
<dbReference type="InParanoid" id="A0A218Z0A9"/>
<comment type="caution">
    <text evidence="9">The sequence shown here is derived from an EMBL/GenBank/DDBJ whole genome shotgun (WGS) entry which is preliminary data.</text>
</comment>
<dbReference type="InterPro" id="IPR045851">
    <property type="entry name" value="AMP-bd_C_sf"/>
</dbReference>
<dbReference type="OrthoDB" id="2150604at2759"/>
<name>A0A218Z0A9_9HELO</name>
<dbReference type="PANTHER" id="PTHR24096:SF317">
    <property type="entry name" value="ADENYLATE-FORMING ENZYME AFEA"/>
    <property type="match status" value="1"/>
</dbReference>
<dbReference type="InterPro" id="IPR000873">
    <property type="entry name" value="AMP-dep_synth/lig_dom"/>
</dbReference>
<evidence type="ECO:0000256" key="1">
    <source>
        <dbReference type="ARBA" id="ARBA00005179"/>
    </source>
</evidence>
<reference evidence="9 10" key="1">
    <citation type="submission" date="2017-04" db="EMBL/GenBank/DDBJ databases">
        <title>Draft genome sequence of Marssonina coronaria NL1: causal agent of apple blotch.</title>
        <authorList>
            <person name="Cheng Q."/>
        </authorList>
    </citation>
    <scope>NUCLEOTIDE SEQUENCE [LARGE SCALE GENOMIC DNA]</scope>
    <source>
        <strain evidence="9 10">NL1</strain>
    </source>
</reference>
<proteinExistence type="inferred from homology"/>
<evidence type="ECO:0000259" key="8">
    <source>
        <dbReference type="Pfam" id="PF13193"/>
    </source>
</evidence>
<feature type="region of interest" description="Disordered" evidence="6">
    <location>
        <begin position="528"/>
        <end position="561"/>
    </location>
</feature>
<keyword evidence="3 9" id="KW-0436">Ligase</keyword>
<protein>
    <submittedName>
        <fullName evidence="9">4-coumarate-CoA ligase</fullName>
    </submittedName>
</protein>
<dbReference type="InterPro" id="IPR025110">
    <property type="entry name" value="AMP-bd_C"/>
</dbReference>
<feature type="region of interest" description="Disordered" evidence="6">
    <location>
        <begin position="369"/>
        <end position="404"/>
    </location>
</feature>
<evidence type="ECO:0000256" key="5">
    <source>
        <dbReference type="ARBA" id="ARBA00022840"/>
    </source>
</evidence>
<evidence type="ECO:0000313" key="9">
    <source>
        <dbReference type="EMBL" id="OWP01182.1"/>
    </source>
</evidence>